<evidence type="ECO:0000313" key="2">
    <source>
        <dbReference type="Proteomes" id="UP000321570"/>
    </source>
</evidence>
<dbReference type="EMBL" id="CABIJS010000033">
    <property type="protein sequence ID" value="VUZ40338.1"/>
    <property type="molecule type" value="Genomic_DNA"/>
</dbReference>
<protein>
    <submittedName>
        <fullName evidence="1">Uncharacterized protein</fullName>
    </submittedName>
</protein>
<keyword evidence="2" id="KW-1185">Reference proteome</keyword>
<name>A0A564Y0N5_HYMDI</name>
<organism evidence="1 2">
    <name type="scientific">Hymenolepis diminuta</name>
    <name type="common">Rat tapeworm</name>
    <dbReference type="NCBI Taxonomy" id="6216"/>
    <lineage>
        <taxon>Eukaryota</taxon>
        <taxon>Metazoa</taxon>
        <taxon>Spiralia</taxon>
        <taxon>Lophotrochozoa</taxon>
        <taxon>Platyhelminthes</taxon>
        <taxon>Cestoda</taxon>
        <taxon>Eucestoda</taxon>
        <taxon>Cyclophyllidea</taxon>
        <taxon>Hymenolepididae</taxon>
        <taxon>Hymenolepis</taxon>
    </lineage>
</organism>
<dbReference type="AlphaFoldDB" id="A0A564Y0N5"/>
<gene>
    <name evidence="1" type="ORF">WMSIL1_LOCUS1427</name>
</gene>
<proteinExistence type="predicted"/>
<accession>A0A564Y0N5</accession>
<dbReference type="Proteomes" id="UP000321570">
    <property type="component" value="Unassembled WGS sequence"/>
</dbReference>
<evidence type="ECO:0000313" key="1">
    <source>
        <dbReference type="EMBL" id="VUZ40338.1"/>
    </source>
</evidence>
<sequence length="79" mass="8956">MTAATSCQHLEQSQPLECIVEDSDETSALDLFSFLQNDYERPNETLRRTDELQEGGISTVTLTDEDYLEPRENVEGSDK</sequence>
<reference evidence="1 2" key="1">
    <citation type="submission" date="2019-07" db="EMBL/GenBank/DDBJ databases">
        <authorList>
            <person name="Jastrzebski P J."/>
            <person name="Paukszto L."/>
            <person name="Jastrzebski P J."/>
        </authorList>
    </citation>
    <scope>NUCLEOTIDE SEQUENCE [LARGE SCALE GENOMIC DNA]</scope>
    <source>
        <strain evidence="1 2">WMS-il1</strain>
    </source>
</reference>